<evidence type="ECO:0000313" key="2">
    <source>
        <dbReference type="Proteomes" id="UP001301797"/>
    </source>
</evidence>
<dbReference type="RefSeq" id="WP_317137450.1">
    <property type="nucleotide sequence ID" value="NZ_CP043875.1"/>
</dbReference>
<dbReference type="Proteomes" id="UP001301797">
    <property type="component" value="Chromosome"/>
</dbReference>
<keyword evidence="2" id="KW-1185">Reference proteome</keyword>
<gene>
    <name evidence="1" type="ORF">F1737_03800</name>
</gene>
<sequence length="96" mass="11125">MKTEDIDWKIYHMITAKGETEISCLTRECGMEEDIVIDSIKRLEKSCLISIKEENVRVLSLNEMLLKNQIINTVTKNDSPVIIENGIIKENPNYKR</sequence>
<dbReference type="AlphaFoldDB" id="A0AA97I3G9"/>
<dbReference type="KEGG" id="mefw:F1737_03800"/>
<accession>A0AA97I3G9</accession>
<reference evidence="1 2" key="1">
    <citation type="submission" date="2019-09" db="EMBL/GenBank/DDBJ databases">
        <title>The complete genome of Methanoplanus sp. FWC-SCC4.</title>
        <authorList>
            <person name="Chen S.-C."/>
            <person name="Zhou Y.-Z."/>
            <person name="Lai M.-C."/>
        </authorList>
    </citation>
    <scope>NUCLEOTIDE SEQUENCE [LARGE SCALE GENOMIC DNA]</scope>
    <source>
        <strain evidence="1 2">FWC-SCC4</strain>
    </source>
</reference>
<evidence type="ECO:0000313" key="1">
    <source>
        <dbReference type="EMBL" id="WOF15881.1"/>
    </source>
</evidence>
<dbReference type="EMBL" id="CP043875">
    <property type="protein sequence ID" value="WOF15881.1"/>
    <property type="molecule type" value="Genomic_DNA"/>
</dbReference>
<name>A0AA97I3G9_9EURY</name>
<dbReference type="GeneID" id="85229262"/>
<proteinExistence type="predicted"/>
<organism evidence="1 2">
    <name type="scientific">Methanochimaera problematica</name>
    <dbReference type="NCBI Taxonomy" id="2609417"/>
    <lineage>
        <taxon>Archaea</taxon>
        <taxon>Methanobacteriati</taxon>
        <taxon>Methanobacteriota</taxon>
        <taxon>Stenosarchaea group</taxon>
        <taxon>Methanomicrobia</taxon>
        <taxon>Methanomicrobiales</taxon>
        <taxon>Methanomicrobiaceae</taxon>
        <taxon>Methanochimaera</taxon>
    </lineage>
</organism>
<protein>
    <submittedName>
        <fullName evidence="1">MarR family transcriptional regulator</fullName>
    </submittedName>
</protein>